<evidence type="ECO:0000313" key="4">
    <source>
        <dbReference type="Proteomes" id="UP001596110"/>
    </source>
</evidence>
<evidence type="ECO:0000313" key="3">
    <source>
        <dbReference type="EMBL" id="MFC5631860.1"/>
    </source>
</evidence>
<comment type="caution">
    <text evidence="3">The sequence shown here is derived from an EMBL/GenBank/DDBJ whole genome shotgun (WGS) entry which is preliminary data.</text>
</comment>
<dbReference type="Pfam" id="PF01230">
    <property type="entry name" value="HIT"/>
    <property type="match status" value="1"/>
</dbReference>
<protein>
    <submittedName>
        <fullName evidence="3">HIT family protein</fullName>
        <ecNumber evidence="3">2.1.1.-</ecNumber>
    </submittedName>
</protein>
<dbReference type="GO" id="GO:0032259">
    <property type="term" value="P:methylation"/>
    <property type="evidence" value="ECO:0007669"/>
    <property type="project" value="UniProtKB-KW"/>
</dbReference>
<dbReference type="InterPro" id="IPR001310">
    <property type="entry name" value="Histidine_triad_HIT"/>
</dbReference>
<dbReference type="Proteomes" id="UP001596110">
    <property type="component" value="Unassembled WGS sequence"/>
</dbReference>
<feature type="domain" description="HIT" evidence="2">
    <location>
        <begin position="1"/>
        <end position="106"/>
    </location>
</feature>
<accession>A0ABW0UE47</accession>
<dbReference type="SUPFAM" id="SSF54197">
    <property type="entry name" value="HIT-like"/>
    <property type="match status" value="1"/>
</dbReference>
<keyword evidence="4" id="KW-1185">Reference proteome</keyword>
<dbReference type="GO" id="GO:0008168">
    <property type="term" value="F:methyltransferase activity"/>
    <property type="evidence" value="ECO:0007669"/>
    <property type="project" value="UniProtKB-KW"/>
</dbReference>
<dbReference type="RefSeq" id="WP_156806874.1">
    <property type="nucleotide sequence ID" value="NZ_JBHSOJ010000028.1"/>
</dbReference>
<dbReference type="PANTHER" id="PTHR46648">
    <property type="entry name" value="HIT FAMILY PROTEIN 1"/>
    <property type="match status" value="1"/>
</dbReference>
<dbReference type="PANTHER" id="PTHR46648:SF1">
    <property type="entry name" value="ADENOSINE 5'-MONOPHOSPHORAMIDASE HNT1"/>
    <property type="match status" value="1"/>
</dbReference>
<keyword evidence="3" id="KW-0808">Transferase</keyword>
<dbReference type="EC" id="2.1.1.-" evidence="3"/>
<evidence type="ECO:0000256" key="1">
    <source>
        <dbReference type="PROSITE-ProRule" id="PRU00464"/>
    </source>
</evidence>
<organism evidence="3 4">
    <name type="scientific">Streptococcus caledonicus</name>
    <dbReference type="NCBI Taxonomy" id="2614158"/>
    <lineage>
        <taxon>Bacteria</taxon>
        <taxon>Bacillati</taxon>
        <taxon>Bacillota</taxon>
        <taxon>Bacilli</taxon>
        <taxon>Lactobacillales</taxon>
        <taxon>Streptococcaceae</taxon>
        <taxon>Streptococcus</taxon>
    </lineage>
</organism>
<sequence>MACIFCNLPKESWVAESDYFFAVWDIDPIQEGHLLVIAKQHLLSLSELSVNEKLDMLTFQTQLIEKMERSSTILGVTLATNNGRLMDEGTHFHSHLIPRYENDGFWDNMTLENHPFDKILF</sequence>
<proteinExistence type="predicted"/>
<dbReference type="InterPro" id="IPR011146">
    <property type="entry name" value="HIT-like"/>
</dbReference>
<dbReference type="EMBL" id="JBHSOJ010000028">
    <property type="protein sequence ID" value="MFC5631860.1"/>
    <property type="molecule type" value="Genomic_DNA"/>
</dbReference>
<name>A0ABW0UE47_9STRE</name>
<gene>
    <name evidence="3" type="ORF">ACFPQ3_09915</name>
</gene>
<dbReference type="Gene3D" id="3.30.428.10">
    <property type="entry name" value="HIT-like"/>
    <property type="match status" value="1"/>
</dbReference>
<dbReference type="InterPro" id="IPR036265">
    <property type="entry name" value="HIT-like_sf"/>
</dbReference>
<evidence type="ECO:0000259" key="2">
    <source>
        <dbReference type="PROSITE" id="PS51084"/>
    </source>
</evidence>
<keyword evidence="3" id="KW-0489">Methyltransferase</keyword>
<reference evidence="4" key="1">
    <citation type="journal article" date="2019" name="Int. J. Syst. Evol. Microbiol.">
        <title>The Global Catalogue of Microorganisms (GCM) 10K type strain sequencing project: providing services to taxonomists for standard genome sequencing and annotation.</title>
        <authorList>
            <consortium name="The Broad Institute Genomics Platform"/>
            <consortium name="The Broad Institute Genome Sequencing Center for Infectious Disease"/>
            <person name="Wu L."/>
            <person name="Ma J."/>
        </authorList>
    </citation>
    <scope>NUCLEOTIDE SEQUENCE [LARGE SCALE GENOMIC DNA]</scope>
    <source>
        <strain evidence="4">DT43</strain>
    </source>
</reference>
<dbReference type="PROSITE" id="PS51084">
    <property type="entry name" value="HIT_2"/>
    <property type="match status" value="1"/>
</dbReference>
<feature type="short sequence motif" description="Histidine triad motif" evidence="1">
    <location>
        <begin position="91"/>
        <end position="95"/>
    </location>
</feature>